<dbReference type="Proteomes" id="UP000276133">
    <property type="component" value="Unassembled WGS sequence"/>
</dbReference>
<accession>A0A3M7SK62</accession>
<dbReference type="AlphaFoldDB" id="A0A3M7SK62"/>
<evidence type="ECO:0000313" key="2">
    <source>
        <dbReference type="Proteomes" id="UP000276133"/>
    </source>
</evidence>
<protein>
    <submittedName>
        <fullName evidence="1">Uncharacterized protein</fullName>
    </submittedName>
</protein>
<keyword evidence="2" id="KW-1185">Reference proteome</keyword>
<proteinExistence type="predicted"/>
<organism evidence="1 2">
    <name type="scientific">Brachionus plicatilis</name>
    <name type="common">Marine rotifer</name>
    <name type="synonym">Brachionus muelleri</name>
    <dbReference type="NCBI Taxonomy" id="10195"/>
    <lineage>
        <taxon>Eukaryota</taxon>
        <taxon>Metazoa</taxon>
        <taxon>Spiralia</taxon>
        <taxon>Gnathifera</taxon>
        <taxon>Rotifera</taxon>
        <taxon>Eurotatoria</taxon>
        <taxon>Monogononta</taxon>
        <taxon>Pseudotrocha</taxon>
        <taxon>Ploima</taxon>
        <taxon>Brachionidae</taxon>
        <taxon>Brachionus</taxon>
    </lineage>
</organism>
<comment type="caution">
    <text evidence="1">The sequence shown here is derived from an EMBL/GenBank/DDBJ whole genome shotgun (WGS) entry which is preliminary data.</text>
</comment>
<name>A0A3M7SK62_BRAPC</name>
<reference evidence="1 2" key="1">
    <citation type="journal article" date="2018" name="Sci. Rep.">
        <title>Genomic signatures of local adaptation to the degree of environmental predictability in rotifers.</title>
        <authorList>
            <person name="Franch-Gras L."/>
            <person name="Hahn C."/>
            <person name="Garcia-Roger E.M."/>
            <person name="Carmona M.J."/>
            <person name="Serra M."/>
            <person name="Gomez A."/>
        </authorList>
    </citation>
    <scope>NUCLEOTIDE SEQUENCE [LARGE SCALE GENOMIC DNA]</scope>
    <source>
        <strain evidence="1">HYR1</strain>
    </source>
</reference>
<gene>
    <name evidence="1" type="ORF">BpHYR1_035873</name>
</gene>
<dbReference type="EMBL" id="REGN01001221">
    <property type="protein sequence ID" value="RNA36171.1"/>
    <property type="molecule type" value="Genomic_DNA"/>
</dbReference>
<evidence type="ECO:0000313" key="1">
    <source>
        <dbReference type="EMBL" id="RNA36171.1"/>
    </source>
</evidence>
<sequence length="78" mass="8962">MSNFCDFTIVRHIIETSSRVLAVAKIESQILEAVLKKKRLLKNQMKNLLKQLLLQILIPSVMTLSKTSFEIDKIAYTI</sequence>